<dbReference type="HOGENOM" id="CLU_063314_1_1_1"/>
<feature type="region of interest" description="Disordered" evidence="4">
    <location>
        <begin position="149"/>
        <end position="266"/>
    </location>
</feature>
<dbReference type="AlphaFoldDB" id="F7A9Q6"/>
<dbReference type="SMART" id="SM00446">
    <property type="entry name" value="LRRcap"/>
    <property type="match status" value="1"/>
</dbReference>
<dbReference type="Proteomes" id="UP000008144">
    <property type="component" value="Chromosome 3"/>
</dbReference>
<dbReference type="Ensembl" id="ENSCINT00000023882.2">
    <property type="protein sequence ID" value="ENSCINP00000023636.2"/>
    <property type="gene ID" value="ENSCING00000012732.2"/>
</dbReference>
<dbReference type="GeneTree" id="ENSGT00950000182907"/>
<comment type="similarity">
    <text evidence="3">Belongs to the ANP32 family.</text>
</comment>
<proteinExistence type="inferred from homology"/>
<dbReference type="PANTHER" id="PTHR11375:SF0">
    <property type="entry name" value="ACIDIC LEUCINE-RICH NUCLEAR PHOSPHOPROTEIN 32 FAMILY MEMBER A"/>
    <property type="match status" value="1"/>
</dbReference>
<protein>
    <recommendedName>
        <fullName evidence="5">U2A'/phosphoprotein 32 family A C-terminal domain-containing protein</fullName>
    </recommendedName>
</protein>
<evidence type="ECO:0000259" key="5">
    <source>
        <dbReference type="SMART" id="SM00446"/>
    </source>
</evidence>
<dbReference type="GO" id="GO:0042981">
    <property type="term" value="P:regulation of apoptotic process"/>
    <property type="evidence" value="ECO:0000318"/>
    <property type="project" value="GO_Central"/>
</dbReference>
<dbReference type="STRING" id="7719.ENSCINP00000023636"/>
<dbReference type="InterPro" id="IPR003603">
    <property type="entry name" value="U2A'_phosphoprotein32A_C"/>
</dbReference>
<keyword evidence="2" id="KW-0677">Repeat</keyword>
<evidence type="ECO:0000313" key="7">
    <source>
        <dbReference type="Proteomes" id="UP000008144"/>
    </source>
</evidence>
<accession>F7A9Q6</accession>
<name>F7A9Q6_CIOIN</name>
<dbReference type="EMBL" id="EAAA01001723">
    <property type="status" value="NOT_ANNOTATED_CDS"/>
    <property type="molecule type" value="Genomic_DNA"/>
</dbReference>
<dbReference type="Pfam" id="PF14580">
    <property type="entry name" value="LRR_9"/>
    <property type="match status" value="1"/>
</dbReference>
<dbReference type="OMA" id="SKVFAMH"/>
<sequence>EMLKRIQLESRGRQPEQIEDLILDNCRSAGEPEGLTDEFTSLKKLSMINTGITSLKGFPALPALKKLELSDNRISGSLACLKGCTSLTHLNLSGNKIKTIEALQPLSELPLLTLLDLFNCEVTKFPRYRENVFALLPNLKYLDGFDANDTEAVDSDDEEDSGSGDEEENGIDGNHVENGEEEDDEDDEDQEDGEEDDDEEDGVPVNEDSRNSVEDDEDDDGDYDGEEEEEEEEDDDIDEEEQGAGESSRGVKRKHEEEEEEGGENE</sequence>
<evidence type="ECO:0000313" key="6">
    <source>
        <dbReference type="Ensembl" id="ENSCINP00000023636.2"/>
    </source>
</evidence>
<feature type="compositionally biased region" description="Acidic residues" evidence="4">
    <location>
        <begin position="214"/>
        <end position="243"/>
    </location>
</feature>
<reference evidence="7" key="1">
    <citation type="journal article" date="2002" name="Science">
        <title>The draft genome of Ciona intestinalis: insights into chordate and vertebrate origins.</title>
        <authorList>
            <person name="Dehal P."/>
            <person name="Satou Y."/>
            <person name="Campbell R.K."/>
            <person name="Chapman J."/>
            <person name="Degnan B."/>
            <person name="De Tomaso A."/>
            <person name="Davidson B."/>
            <person name="Di Gregorio A."/>
            <person name="Gelpke M."/>
            <person name="Goodstein D.M."/>
            <person name="Harafuji N."/>
            <person name="Hastings K.E."/>
            <person name="Ho I."/>
            <person name="Hotta K."/>
            <person name="Huang W."/>
            <person name="Kawashima T."/>
            <person name="Lemaire P."/>
            <person name="Martinez D."/>
            <person name="Meinertzhagen I.A."/>
            <person name="Necula S."/>
            <person name="Nonaka M."/>
            <person name="Putnam N."/>
            <person name="Rash S."/>
            <person name="Saiga H."/>
            <person name="Satake M."/>
            <person name="Terry A."/>
            <person name="Yamada L."/>
            <person name="Wang H.G."/>
            <person name="Awazu S."/>
            <person name="Azumi K."/>
            <person name="Boore J."/>
            <person name="Branno M."/>
            <person name="Chin-Bow S."/>
            <person name="DeSantis R."/>
            <person name="Doyle S."/>
            <person name="Francino P."/>
            <person name="Keys D.N."/>
            <person name="Haga S."/>
            <person name="Hayashi H."/>
            <person name="Hino K."/>
            <person name="Imai K.S."/>
            <person name="Inaba K."/>
            <person name="Kano S."/>
            <person name="Kobayashi K."/>
            <person name="Kobayashi M."/>
            <person name="Lee B.I."/>
            <person name="Makabe K.W."/>
            <person name="Manohar C."/>
            <person name="Matassi G."/>
            <person name="Medina M."/>
            <person name="Mochizuki Y."/>
            <person name="Mount S."/>
            <person name="Morishita T."/>
            <person name="Miura S."/>
            <person name="Nakayama A."/>
            <person name="Nishizaka S."/>
            <person name="Nomoto H."/>
            <person name="Ohta F."/>
            <person name="Oishi K."/>
            <person name="Rigoutsos I."/>
            <person name="Sano M."/>
            <person name="Sasaki A."/>
            <person name="Sasakura Y."/>
            <person name="Shoguchi E."/>
            <person name="Shin-i T."/>
            <person name="Spagnuolo A."/>
            <person name="Stainier D."/>
            <person name="Suzuki M.M."/>
            <person name="Tassy O."/>
            <person name="Takatori N."/>
            <person name="Tokuoka M."/>
            <person name="Yagi K."/>
            <person name="Yoshizaki F."/>
            <person name="Wada S."/>
            <person name="Zhang C."/>
            <person name="Hyatt P.D."/>
            <person name="Larimer F."/>
            <person name="Detter C."/>
            <person name="Doggett N."/>
            <person name="Glavina T."/>
            <person name="Hawkins T."/>
            <person name="Richardson P."/>
            <person name="Lucas S."/>
            <person name="Kohara Y."/>
            <person name="Levine M."/>
            <person name="Satoh N."/>
            <person name="Rokhsar D.S."/>
        </authorList>
    </citation>
    <scope>NUCLEOTIDE SEQUENCE [LARGE SCALE GENOMIC DNA]</scope>
</reference>
<evidence type="ECO:0000256" key="3">
    <source>
        <dbReference type="ARBA" id="ARBA00025777"/>
    </source>
</evidence>
<reference evidence="6" key="2">
    <citation type="journal article" date="2008" name="Genome Biol.">
        <title>Improved genome assembly and evidence-based global gene model set for the chordate Ciona intestinalis: new insight into intron and operon populations.</title>
        <authorList>
            <person name="Satou Y."/>
            <person name="Mineta K."/>
            <person name="Ogasawara M."/>
            <person name="Sasakura Y."/>
            <person name="Shoguchi E."/>
            <person name="Ueno K."/>
            <person name="Yamada L."/>
            <person name="Matsumoto J."/>
            <person name="Wasserscheid J."/>
            <person name="Dewar K."/>
            <person name="Wiley G.B."/>
            <person name="Macmil S.L."/>
            <person name="Roe B.A."/>
            <person name="Zeller R.W."/>
            <person name="Hastings K.E."/>
            <person name="Lemaire P."/>
            <person name="Lindquist E."/>
            <person name="Endo T."/>
            <person name="Hotta K."/>
            <person name="Inaba K."/>
        </authorList>
    </citation>
    <scope>NUCLEOTIDE SEQUENCE [LARGE SCALE GENOMIC DNA]</scope>
    <source>
        <strain evidence="6">wild type</strain>
    </source>
</reference>
<keyword evidence="7" id="KW-1185">Reference proteome</keyword>
<dbReference type="FunCoup" id="F7A9Q6">
    <property type="interactions" value="669"/>
</dbReference>
<evidence type="ECO:0000256" key="1">
    <source>
        <dbReference type="ARBA" id="ARBA00022614"/>
    </source>
</evidence>
<feature type="compositionally biased region" description="Acidic residues" evidence="4">
    <location>
        <begin position="257"/>
        <end position="266"/>
    </location>
</feature>
<dbReference type="PANTHER" id="PTHR11375">
    <property type="entry name" value="ACIDIC LEUCINE-RICH NUCLEAR PHOSPHOPROTEIN 32"/>
    <property type="match status" value="1"/>
</dbReference>
<reference evidence="6" key="4">
    <citation type="submission" date="2025-09" db="UniProtKB">
        <authorList>
            <consortium name="Ensembl"/>
        </authorList>
    </citation>
    <scope>IDENTIFICATION</scope>
</reference>
<dbReference type="Gene3D" id="3.80.10.10">
    <property type="entry name" value="Ribonuclease Inhibitor"/>
    <property type="match status" value="1"/>
</dbReference>
<dbReference type="InParanoid" id="F7A9Q6"/>
<dbReference type="GO" id="GO:0042393">
    <property type="term" value="F:histone binding"/>
    <property type="evidence" value="ECO:0000318"/>
    <property type="project" value="GO_Central"/>
</dbReference>
<dbReference type="InterPro" id="IPR001611">
    <property type="entry name" value="Leu-rich_rpt"/>
</dbReference>
<feature type="domain" description="U2A'/phosphoprotein 32 family A C-terminal" evidence="5">
    <location>
        <begin position="125"/>
        <end position="143"/>
    </location>
</feature>
<reference evidence="6" key="3">
    <citation type="submission" date="2025-08" db="UniProtKB">
        <authorList>
            <consortium name="Ensembl"/>
        </authorList>
    </citation>
    <scope>IDENTIFICATION</scope>
</reference>
<dbReference type="InterPro" id="IPR045081">
    <property type="entry name" value="AN32"/>
</dbReference>
<evidence type="ECO:0000256" key="4">
    <source>
        <dbReference type="SAM" id="MobiDB-lite"/>
    </source>
</evidence>
<organism evidence="6 7">
    <name type="scientific">Ciona intestinalis</name>
    <name type="common">Transparent sea squirt</name>
    <name type="synonym">Ascidia intestinalis</name>
    <dbReference type="NCBI Taxonomy" id="7719"/>
    <lineage>
        <taxon>Eukaryota</taxon>
        <taxon>Metazoa</taxon>
        <taxon>Chordata</taxon>
        <taxon>Tunicata</taxon>
        <taxon>Ascidiacea</taxon>
        <taxon>Phlebobranchia</taxon>
        <taxon>Cionidae</taxon>
        <taxon>Ciona</taxon>
    </lineage>
</organism>
<dbReference type="PROSITE" id="PS51450">
    <property type="entry name" value="LRR"/>
    <property type="match status" value="1"/>
</dbReference>
<dbReference type="InterPro" id="IPR032675">
    <property type="entry name" value="LRR_dom_sf"/>
</dbReference>
<evidence type="ECO:0000256" key="2">
    <source>
        <dbReference type="ARBA" id="ARBA00022737"/>
    </source>
</evidence>
<dbReference type="GO" id="GO:0005634">
    <property type="term" value="C:nucleus"/>
    <property type="evidence" value="ECO:0000318"/>
    <property type="project" value="GO_Central"/>
</dbReference>
<feature type="compositionally biased region" description="Acidic residues" evidence="4">
    <location>
        <begin position="179"/>
        <end position="202"/>
    </location>
</feature>
<dbReference type="SUPFAM" id="SSF52058">
    <property type="entry name" value="L domain-like"/>
    <property type="match status" value="1"/>
</dbReference>
<feature type="compositionally biased region" description="Acidic residues" evidence="4">
    <location>
        <begin position="149"/>
        <end position="170"/>
    </location>
</feature>
<keyword evidence="1" id="KW-0433">Leucine-rich repeat</keyword>
<dbReference type="FunFam" id="3.80.10.10:FF:000003">
    <property type="entry name" value="Acidic leucine-rich nuclear phosphoprotein 32 family member A"/>
    <property type="match status" value="1"/>
</dbReference>